<dbReference type="GO" id="GO:0050077">
    <property type="term" value="F:maleylpyruvate isomerase activity"/>
    <property type="evidence" value="ECO:0007669"/>
    <property type="project" value="UniProtKB-EC"/>
</dbReference>
<dbReference type="Gene3D" id="1.20.120.450">
    <property type="entry name" value="dinb family like domain"/>
    <property type="match status" value="1"/>
</dbReference>
<name>A0AA89TL39_STRCU</name>
<dbReference type="EC" id="5.2.1.4" evidence="2"/>
<dbReference type="InterPro" id="IPR017517">
    <property type="entry name" value="Maleyloyr_isom"/>
</dbReference>
<organism evidence="2 3">
    <name type="scientific">Streptomyces collinus</name>
    <dbReference type="NCBI Taxonomy" id="42684"/>
    <lineage>
        <taxon>Bacteria</taxon>
        <taxon>Bacillati</taxon>
        <taxon>Actinomycetota</taxon>
        <taxon>Actinomycetes</taxon>
        <taxon>Kitasatosporales</taxon>
        <taxon>Streptomycetaceae</taxon>
        <taxon>Streptomyces</taxon>
    </lineage>
</organism>
<gene>
    <name evidence="2" type="ORF">HNR72_007249</name>
</gene>
<sequence length="240" mass="26398">MVNSVIGPDELVPRVSQAHARVLELADQLDGRQKDAASALPGWSRGHVLQHLADNARAFERQALAALRGELKDMYDGGQGERDRSIERGAARPLAELREDLILAQRALEDSWSRLTAADWRRPVRFRHATVLDTALARWRETEIHAVDLALDHRPRDWSLAFALHALDFLSDRAPAGVRLVLRAVDDGFTRTLGSGTAVEVTGAVRDLAAWMAGRSLDGHLSTTAPQLPQLGPWPPDPAD</sequence>
<reference evidence="2 3" key="1">
    <citation type="submission" date="2020-08" db="EMBL/GenBank/DDBJ databases">
        <title>Sequencing the genomes of 1000 actinobacteria strains.</title>
        <authorList>
            <person name="Klenk H.-P."/>
        </authorList>
    </citation>
    <scope>NUCLEOTIDE SEQUENCE [LARGE SCALE GENOMIC DNA]</scope>
    <source>
        <strain evidence="2 3">DSM 40129</strain>
    </source>
</reference>
<dbReference type="NCBIfam" id="TIGR03083">
    <property type="entry name" value="maleylpyruvate isomerase family mycothiol-dependent enzyme"/>
    <property type="match status" value="1"/>
</dbReference>
<dbReference type="Pfam" id="PF11716">
    <property type="entry name" value="MDMPI_N"/>
    <property type="match status" value="1"/>
</dbReference>
<accession>A0AA89TL39</accession>
<dbReference type="SUPFAM" id="SSF109854">
    <property type="entry name" value="DinB/YfiT-like putative metalloenzymes"/>
    <property type="match status" value="1"/>
</dbReference>
<evidence type="ECO:0000313" key="2">
    <source>
        <dbReference type="EMBL" id="MBB5816221.1"/>
    </source>
</evidence>
<dbReference type="EMBL" id="JACHLX010000001">
    <property type="protein sequence ID" value="MBB5816221.1"/>
    <property type="molecule type" value="Genomic_DNA"/>
</dbReference>
<comment type="caution">
    <text evidence="2">The sequence shown here is derived from an EMBL/GenBank/DDBJ whole genome shotgun (WGS) entry which is preliminary data.</text>
</comment>
<keyword evidence="3" id="KW-1185">Reference proteome</keyword>
<feature type="domain" description="Mycothiol-dependent maleylpyruvate isomerase metal-binding" evidence="1">
    <location>
        <begin position="16"/>
        <end position="150"/>
    </location>
</feature>
<dbReference type="Proteomes" id="UP000579531">
    <property type="component" value="Unassembled WGS sequence"/>
</dbReference>
<dbReference type="InterPro" id="IPR024344">
    <property type="entry name" value="MDMPI_metal-binding"/>
</dbReference>
<protein>
    <submittedName>
        <fullName evidence="2">Maleylpyruvate isomerase</fullName>
        <ecNumber evidence="2">5.2.1.4</ecNumber>
    </submittedName>
</protein>
<dbReference type="AlphaFoldDB" id="A0AA89TL39"/>
<evidence type="ECO:0000259" key="1">
    <source>
        <dbReference type="Pfam" id="PF11716"/>
    </source>
</evidence>
<dbReference type="InterPro" id="IPR036527">
    <property type="entry name" value="SCP2_sterol-bd_dom_sf"/>
</dbReference>
<dbReference type="InterPro" id="IPR034660">
    <property type="entry name" value="DinB/YfiT-like"/>
</dbReference>
<proteinExistence type="predicted"/>
<dbReference type="GO" id="GO:0046872">
    <property type="term" value="F:metal ion binding"/>
    <property type="evidence" value="ECO:0007669"/>
    <property type="project" value="InterPro"/>
</dbReference>
<dbReference type="GeneID" id="93843667"/>
<evidence type="ECO:0000313" key="3">
    <source>
        <dbReference type="Proteomes" id="UP000579531"/>
    </source>
</evidence>
<dbReference type="SUPFAM" id="SSF55718">
    <property type="entry name" value="SCP-like"/>
    <property type="match status" value="1"/>
</dbReference>
<keyword evidence="2" id="KW-0413">Isomerase</keyword>
<dbReference type="RefSeq" id="WP_184853673.1">
    <property type="nucleotide sequence ID" value="NZ_BAABFE010000005.1"/>
</dbReference>